<keyword evidence="3" id="KW-1185">Reference proteome</keyword>
<sequence length="175" mass="20017">MARLAYSTRLALYLTTMILLEKADSRVQGIASPNAVTLDSDSSIAVLSKTARELPDKFIQWPNQQQQQQGCIDYHDQDDMSEDSAMYSLRIEIIKAKILAKLQRDKVPVIKEKPMESKIKELLASLNLTGEDDVDEKKEEEERDYFGRTTKIIVFSEKDRRCSQLPCEESLLRSS</sequence>
<keyword evidence="1" id="KW-0732">Signal</keyword>
<proteinExistence type="predicted"/>
<evidence type="ECO:0000313" key="3">
    <source>
        <dbReference type="Proteomes" id="UP001159427"/>
    </source>
</evidence>
<feature type="chain" id="PRO_5046102775" evidence="1">
    <location>
        <begin position="26"/>
        <end position="175"/>
    </location>
</feature>
<dbReference type="Proteomes" id="UP001159427">
    <property type="component" value="Unassembled WGS sequence"/>
</dbReference>
<evidence type="ECO:0000313" key="2">
    <source>
        <dbReference type="EMBL" id="CAH3189504.1"/>
    </source>
</evidence>
<comment type="caution">
    <text evidence="2">The sequence shown here is derived from an EMBL/GenBank/DDBJ whole genome shotgun (WGS) entry which is preliminary data.</text>
</comment>
<gene>
    <name evidence="2" type="ORF">PEVE_00019463</name>
</gene>
<accession>A0ABN8SD47</accession>
<organism evidence="2 3">
    <name type="scientific">Porites evermanni</name>
    <dbReference type="NCBI Taxonomy" id="104178"/>
    <lineage>
        <taxon>Eukaryota</taxon>
        <taxon>Metazoa</taxon>
        <taxon>Cnidaria</taxon>
        <taxon>Anthozoa</taxon>
        <taxon>Hexacorallia</taxon>
        <taxon>Scleractinia</taxon>
        <taxon>Fungiina</taxon>
        <taxon>Poritidae</taxon>
        <taxon>Porites</taxon>
    </lineage>
</organism>
<dbReference type="Gene3D" id="2.60.120.970">
    <property type="match status" value="1"/>
</dbReference>
<name>A0ABN8SD47_9CNID</name>
<feature type="signal peptide" evidence="1">
    <location>
        <begin position="1"/>
        <end position="25"/>
    </location>
</feature>
<reference evidence="2 3" key="1">
    <citation type="submission" date="2022-05" db="EMBL/GenBank/DDBJ databases">
        <authorList>
            <consortium name="Genoscope - CEA"/>
            <person name="William W."/>
        </authorList>
    </citation>
    <scope>NUCLEOTIDE SEQUENCE [LARGE SCALE GENOMIC DNA]</scope>
</reference>
<dbReference type="EMBL" id="CALNXI010002624">
    <property type="protein sequence ID" value="CAH3189504.1"/>
    <property type="molecule type" value="Genomic_DNA"/>
</dbReference>
<evidence type="ECO:0000256" key="1">
    <source>
        <dbReference type="SAM" id="SignalP"/>
    </source>
</evidence>
<protein>
    <submittedName>
        <fullName evidence="2">Uncharacterized protein</fullName>
    </submittedName>
</protein>